<evidence type="ECO:0000259" key="1">
    <source>
        <dbReference type="Pfam" id="PF12973"/>
    </source>
</evidence>
<dbReference type="InterPro" id="IPR011051">
    <property type="entry name" value="RmlC_Cupin_sf"/>
</dbReference>
<dbReference type="InterPro" id="IPR014710">
    <property type="entry name" value="RmlC-like_jellyroll"/>
</dbReference>
<evidence type="ECO:0000313" key="4">
    <source>
        <dbReference type="Proteomes" id="UP001556196"/>
    </source>
</evidence>
<dbReference type="Pfam" id="PF13490">
    <property type="entry name" value="zf-HC2"/>
    <property type="match status" value="1"/>
</dbReference>
<dbReference type="RefSeq" id="WP_367722068.1">
    <property type="nucleotide sequence ID" value="NZ_JBFOCH010000032.1"/>
</dbReference>
<feature type="domain" description="ChrR-like cupin" evidence="1">
    <location>
        <begin position="98"/>
        <end position="187"/>
    </location>
</feature>
<dbReference type="CDD" id="cd20301">
    <property type="entry name" value="cupin_ChrR"/>
    <property type="match status" value="1"/>
</dbReference>
<dbReference type="InterPro" id="IPR027383">
    <property type="entry name" value="Znf_put"/>
</dbReference>
<dbReference type="SUPFAM" id="SSF51182">
    <property type="entry name" value="RmlC-like cupins"/>
    <property type="match status" value="1"/>
</dbReference>
<dbReference type="InterPro" id="IPR025979">
    <property type="entry name" value="ChrR-like_cupin_dom"/>
</dbReference>
<proteinExistence type="predicted"/>
<accession>A0ABV3QWI4</accession>
<dbReference type="NCBIfam" id="TIGR02451">
    <property type="entry name" value="anti_sig_ChrR"/>
    <property type="match status" value="1"/>
</dbReference>
<evidence type="ECO:0000313" key="3">
    <source>
        <dbReference type="EMBL" id="MEW9805017.1"/>
    </source>
</evidence>
<dbReference type="Proteomes" id="UP001556196">
    <property type="component" value="Unassembled WGS sequence"/>
</dbReference>
<feature type="domain" description="Putative zinc-finger" evidence="2">
    <location>
        <begin position="14"/>
        <end position="41"/>
    </location>
</feature>
<name>A0ABV3QWI4_9HYPH</name>
<dbReference type="InterPro" id="IPR012807">
    <property type="entry name" value="Anti-sigma_ChrR"/>
</dbReference>
<dbReference type="Pfam" id="PF12973">
    <property type="entry name" value="Cupin_7"/>
    <property type="match status" value="1"/>
</dbReference>
<gene>
    <name evidence="3" type="ORF">ABUE31_03345</name>
</gene>
<sequence length="207" mass="22578">MTNAITHHPSDETLADYTAGALDEARRLVVSMHVSRCPACADEVARLEAVGGAFLEASPGVPLRPGSLEATLRRIDQSGSSPEEGSGDNPLSRYVLGPWRWVGPGVRQRSVSVPDVDGIKVFMLRAEPGTRLPHHRHRGYEWTCVLEGAFEHQFGRYGAGDFDEADETMEHKPTVCEGEPCICIVALQGGIELQSLLGRLLQPLIRL</sequence>
<evidence type="ECO:0000259" key="2">
    <source>
        <dbReference type="Pfam" id="PF13490"/>
    </source>
</evidence>
<dbReference type="Gene3D" id="1.10.10.1320">
    <property type="entry name" value="Anti-sigma factor, zinc-finger domain"/>
    <property type="match status" value="1"/>
</dbReference>
<comment type="caution">
    <text evidence="3">The sequence shown here is derived from an EMBL/GenBank/DDBJ whole genome shotgun (WGS) entry which is preliminary data.</text>
</comment>
<dbReference type="InterPro" id="IPR041916">
    <property type="entry name" value="Anti_sigma_zinc_sf"/>
</dbReference>
<reference evidence="3 4" key="1">
    <citation type="submission" date="2024-06" db="EMBL/GenBank/DDBJ databases">
        <authorList>
            <person name="Tuo L."/>
        </authorList>
    </citation>
    <scope>NUCLEOTIDE SEQUENCE [LARGE SCALE GENOMIC DNA]</scope>
    <source>
        <strain evidence="3 4">ZMM04-5</strain>
    </source>
</reference>
<organism evidence="3 4">
    <name type="scientific">Mesorhizobium marinum</name>
    <dbReference type="NCBI Taxonomy" id="3228790"/>
    <lineage>
        <taxon>Bacteria</taxon>
        <taxon>Pseudomonadati</taxon>
        <taxon>Pseudomonadota</taxon>
        <taxon>Alphaproteobacteria</taxon>
        <taxon>Hyphomicrobiales</taxon>
        <taxon>Phyllobacteriaceae</taxon>
        <taxon>Mesorhizobium</taxon>
    </lineage>
</organism>
<keyword evidence="4" id="KW-1185">Reference proteome</keyword>
<dbReference type="Gene3D" id="2.60.120.10">
    <property type="entry name" value="Jelly Rolls"/>
    <property type="match status" value="1"/>
</dbReference>
<protein>
    <submittedName>
        <fullName evidence="3">ChrR family anti-sigma-E factor</fullName>
    </submittedName>
</protein>
<dbReference type="EMBL" id="JBFOCI010000001">
    <property type="protein sequence ID" value="MEW9805017.1"/>
    <property type="molecule type" value="Genomic_DNA"/>
</dbReference>